<dbReference type="InterPro" id="IPR029250">
    <property type="entry name" value="ECPIP"/>
</dbReference>
<dbReference type="Ensembl" id="ENSLLET00000022554.1">
    <property type="protein sequence ID" value="ENSLLEP00000021712.1"/>
    <property type="gene ID" value="ENSLLEG00000013774.1"/>
</dbReference>
<keyword evidence="2" id="KW-1185">Reference proteome</keyword>
<name>A0A8C5N2B8_9ANUR</name>
<dbReference type="Pfam" id="PF15137">
    <property type="entry name" value="ECPIP"/>
    <property type="match status" value="1"/>
</dbReference>
<reference evidence="1" key="2">
    <citation type="submission" date="2025-09" db="UniProtKB">
        <authorList>
            <consortium name="Ensembl"/>
        </authorList>
    </citation>
    <scope>IDENTIFICATION</scope>
</reference>
<dbReference type="GeneTree" id="ENSGT00390000016499"/>
<dbReference type="Proteomes" id="UP000694569">
    <property type="component" value="Unplaced"/>
</dbReference>
<dbReference type="PANTHER" id="PTHR35658">
    <property type="entry name" value="RCG58666, ISOFORM CRA_A"/>
    <property type="match status" value="1"/>
</dbReference>
<evidence type="ECO:0000313" key="1">
    <source>
        <dbReference type="Ensembl" id="ENSLLEP00000021712.1"/>
    </source>
</evidence>
<dbReference type="OrthoDB" id="8434774at2759"/>
<organism evidence="1 2">
    <name type="scientific">Leptobrachium leishanense</name>
    <name type="common">Leishan spiny toad</name>
    <dbReference type="NCBI Taxonomy" id="445787"/>
    <lineage>
        <taxon>Eukaryota</taxon>
        <taxon>Metazoa</taxon>
        <taxon>Chordata</taxon>
        <taxon>Craniata</taxon>
        <taxon>Vertebrata</taxon>
        <taxon>Euteleostomi</taxon>
        <taxon>Amphibia</taxon>
        <taxon>Batrachia</taxon>
        <taxon>Anura</taxon>
        <taxon>Pelobatoidea</taxon>
        <taxon>Megophryidae</taxon>
        <taxon>Leptobrachium</taxon>
    </lineage>
</organism>
<accession>A0A8C5N2B8</accession>
<evidence type="ECO:0000313" key="2">
    <source>
        <dbReference type="Proteomes" id="UP000694569"/>
    </source>
</evidence>
<protein>
    <submittedName>
        <fullName evidence="1">Exosomal polycystin 1 interacting protein</fullName>
    </submittedName>
</protein>
<dbReference type="AlphaFoldDB" id="A0A8C5N2B8"/>
<gene>
    <name evidence="1" type="primary">EPCIP</name>
</gene>
<sequence length="226" mass="25412">MGTCYRKADTPRTSMTFDRSRPFLLGFLGFCLLKDFVSSQNYTLIFERDNSNIRNCSCFSDVRNCDFNQASVKCDCKTLPFQRNRTLSRLVDTGDLTVWFLNASTLGHLLNFTIVDDLKLSLCVDKALPTQYLAILGLMRLRVQTYNAPEQNLTIYHNGEIKSKDQTGCSSHTHISYLDTSLFNGNTLKSYSVENVLSIAENFPMLPSLSIGSSANSKGYAVTLIY</sequence>
<dbReference type="PANTHER" id="PTHR35658:SF1">
    <property type="entry name" value="CHROMOSOME 21 OPEN READING FRAME 62"/>
    <property type="match status" value="1"/>
</dbReference>
<proteinExistence type="predicted"/>
<reference evidence="1" key="1">
    <citation type="submission" date="2025-08" db="UniProtKB">
        <authorList>
            <consortium name="Ensembl"/>
        </authorList>
    </citation>
    <scope>IDENTIFICATION</scope>
</reference>